<dbReference type="PROSITE" id="PS01095">
    <property type="entry name" value="GH18_1"/>
    <property type="match status" value="1"/>
</dbReference>
<evidence type="ECO:0000259" key="9">
    <source>
        <dbReference type="PROSITE" id="PS51910"/>
    </source>
</evidence>
<dbReference type="InterPro" id="IPR029070">
    <property type="entry name" value="Chitinase_insertion_sf"/>
</dbReference>
<dbReference type="InterPro" id="IPR011583">
    <property type="entry name" value="Chitinase_II/V-like_cat"/>
</dbReference>
<dbReference type="InterPro" id="IPR017853">
    <property type="entry name" value="GH"/>
</dbReference>
<feature type="signal peptide" evidence="8">
    <location>
        <begin position="1"/>
        <end position="21"/>
    </location>
</feature>
<dbReference type="PROSITE" id="PS51910">
    <property type="entry name" value="GH18_2"/>
    <property type="match status" value="1"/>
</dbReference>
<keyword evidence="4" id="KW-0146">Chitin degradation</keyword>
<dbReference type="AlphaFoldDB" id="A0A8J6UG45"/>
<keyword evidence="5 6" id="KW-0326">Glycosidase</keyword>
<keyword evidence="11" id="KW-1185">Reference proteome</keyword>
<accession>A0A8J6UG45</accession>
<gene>
    <name evidence="10" type="ORF">ICJ83_07130</name>
</gene>
<dbReference type="RefSeq" id="WP_188229684.1">
    <property type="nucleotide sequence ID" value="NZ_JACVXB010000002.1"/>
</dbReference>
<dbReference type="CDD" id="cd06548">
    <property type="entry name" value="GH18_chitinase"/>
    <property type="match status" value="1"/>
</dbReference>
<evidence type="ECO:0000256" key="6">
    <source>
        <dbReference type="RuleBase" id="RU000489"/>
    </source>
</evidence>
<comment type="caution">
    <text evidence="10">The sequence shown here is derived from an EMBL/GenBank/DDBJ whole genome shotgun (WGS) entry which is preliminary data.</text>
</comment>
<evidence type="ECO:0000313" key="10">
    <source>
        <dbReference type="EMBL" id="MBD0831901.1"/>
    </source>
</evidence>
<dbReference type="Proteomes" id="UP000600588">
    <property type="component" value="Unassembled WGS sequence"/>
</dbReference>
<feature type="domain" description="GH18" evidence="9">
    <location>
        <begin position="47"/>
        <end position="391"/>
    </location>
</feature>
<sequence>MLQYKSLKKIFKSSAYFLVFAVCFSCVNGEHKNAPTQETQDRHVDDLKLIGYVAGYEDFDPANVDASKLTHINYAFANIVDGKAKFELDIDSLKITKLIGLKAKNPDLKVLYSVGGWVWSDKFSHIAATSQARNRFAKSCVALIQKYGFDGVDLDWEYPGQRGEDNAFRPSDKVNFTLLLKSIREALEIFGQTKGKHYLLTIASGADQAYIDHTELGKAHQYLDFINVMCYDYYHGWFFQTGHHANLYPSDGELFDGNSGLEAVNRHIEAGVPAHKLVMGIPFYGRMWEKVNPESNGFYQSAMSTGMIIPYWGIIEKIKTGEYEKLYDESAKASYLWNAKDSIFISWETPKDIKLKTNFIKNKGLGGAMFWEYSLDYNQELLNTLHGSMKQ</sequence>
<dbReference type="PANTHER" id="PTHR11177:SF317">
    <property type="entry name" value="CHITINASE 12-RELATED"/>
    <property type="match status" value="1"/>
</dbReference>
<protein>
    <recommendedName>
        <fullName evidence="2">chitinase</fullName>
        <ecNumber evidence="2">3.2.1.14</ecNumber>
    </recommendedName>
</protein>
<dbReference type="GO" id="GO:0006032">
    <property type="term" value="P:chitin catabolic process"/>
    <property type="evidence" value="ECO:0007669"/>
    <property type="project" value="UniProtKB-KW"/>
</dbReference>
<dbReference type="InterPro" id="IPR001223">
    <property type="entry name" value="Glyco_hydro18_cat"/>
</dbReference>
<evidence type="ECO:0000256" key="8">
    <source>
        <dbReference type="SAM" id="SignalP"/>
    </source>
</evidence>
<feature type="chain" id="PRO_5035209542" description="chitinase" evidence="8">
    <location>
        <begin position="22"/>
        <end position="391"/>
    </location>
</feature>
<organism evidence="10 11">
    <name type="scientific">Aestuariibaculum sediminum</name>
    <dbReference type="NCBI Taxonomy" id="2770637"/>
    <lineage>
        <taxon>Bacteria</taxon>
        <taxon>Pseudomonadati</taxon>
        <taxon>Bacteroidota</taxon>
        <taxon>Flavobacteriia</taxon>
        <taxon>Flavobacteriales</taxon>
        <taxon>Flavobacteriaceae</taxon>
    </lineage>
</organism>
<keyword evidence="4" id="KW-0119">Carbohydrate metabolism</keyword>
<dbReference type="SUPFAM" id="SSF51445">
    <property type="entry name" value="(Trans)glycosidases"/>
    <property type="match status" value="1"/>
</dbReference>
<evidence type="ECO:0000256" key="7">
    <source>
        <dbReference type="RuleBase" id="RU004453"/>
    </source>
</evidence>
<dbReference type="InterPro" id="IPR001579">
    <property type="entry name" value="Glyco_hydro_18_chit_AS"/>
</dbReference>
<keyword evidence="8" id="KW-0732">Signal</keyword>
<name>A0A8J6UG45_9FLAO</name>
<keyword evidence="4" id="KW-0624">Polysaccharide degradation</keyword>
<evidence type="ECO:0000256" key="1">
    <source>
        <dbReference type="ARBA" id="ARBA00000822"/>
    </source>
</evidence>
<evidence type="ECO:0000313" key="11">
    <source>
        <dbReference type="Proteomes" id="UP000600588"/>
    </source>
</evidence>
<evidence type="ECO:0000256" key="2">
    <source>
        <dbReference type="ARBA" id="ARBA00012729"/>
    </source>
</evidence>
<dbReference type="EMBL" id="JACVXB010000002">
    <property type="protein sequence ID" value="MBD0831901.1"/>
    <property type="molecule type" value="Genomic_DNA"/>
</dbReference>
<dbReference type="GO" id="GO:0008843">
    <property type="term" value="F:endochitinase activity"/>
    <property type="evidence" value="ECO:0007669"/>
    <property type="project" value="UniProtKB-EC"/>
</dbReference>
<dbReference type="GO" id="GO:0005975">
    <property type="term" value="P:carbohydrate metabolic process"/>
    <property type="evidence" value="ECO:0007669"/>
    <property type="project" value="InterPro"/>
</dbReference>
<dbReference type="Gene3D" id="3.10.50.10">
    <property type="match status" value="1"/>
</dbReference>
<evidence type="ECO:0000256" key="4">
    <source>
        <dbReference type="ARBA" id="ARBA00023024"/>
    </source>
</evidence>
<dbReference type="PANTHER" id="PTHR11177">
    <property type="entry name" value="CHITINASE"/>
    <property type="match status" value="1"/>
</dbReference>
<dbReference type="SUPFAM" id="SSF54556">
    <property type="entry name" value="Chitinase insertion domain"/>
    <property type="match status" value="1"/>
</dbReference>
<dbReference type="GO" id="GO:0008061">
    <property type="term" value="F:chitin binding"/>
    <property type="evidence" value="ECO:0007669"/>
    <property type="project" value="InterPro"/>
</dbReference>
<evidence type="ECO:0000256" key="5">
    <source>
        <dbReference type="ARBA" id="ARBA00023295"/>
    </source>
</evidence>
<dbReference type="InterPro" id="IPR050314">
    <property type="entry name" value="Glycosyl_Hydrlase_18"/>
</dbReference>
<dbReference type="Pfam" id="PF00704">
    <property type="entry name" value="Glyco_hydro_18"/>
    <property type="match status" value="1"/>
</dbReference>
<reference evidence="10 11" key="1">
    <citation type="submission" date="2020-09" db="EMBL/GenBank/DDBJ databases">
        <title>TT11 complete genome.</title>
        <authorList>
            <person name="Wu Z."/>
        </authorList>
    </citation>
    <scope>NUCLEOTIDE SEQUENCE [LARGE SCALE GENOMIC DNA]</scope>
    <source>
        <strain evidence="10 11">TT11</strain>
    </source>
</reference>
<proteinExistence type="inferred from homology"/>
<dbReference type="SMART" id="SM00636">
    <property type="entry name" value="Glyco_18"/>
    <property type="match status" value="1"/>
</dbReference>
<keyword evidence="3 6" id="KW-0378">Hydrolase</keyword>
<comment type="catalytic activity">
    <reaction evidence="1">
        <text>Random endo-hydrolysis of N-acetyl-beta-D-glucosaminide (1-&gt;4)-beta-linkages in chitin and chitodextrins.</text>
        <dbReference type="EC" id="3.2.1.14"/>
    </reaction>
</comment>
<dbReference type="Gene3D" id="3.20.20.80">
    <property type="entry name" value="Glycosidases"/>
    <property type="match status" value="1"/>
</dbReference>
<dbReference type="EC" id="3.2.1.14" evidence="2"/>
<evidence type="ECO:0000256" key="3">
    <source>
        <dbReference type="ARBA" id="ARBA00022801"/>
    </source>
</evidence>
<comment type="similarity">
    <text evidence="7">Belongs to the glycosyl hydrolase 18 family.</text>
</comment>